<dbReference type="SUPFAM" id="SSF48371">
    <property type="entry name" value="ARM repeat"/>
    <property type="match status" value="1"/>
</dbReference>
<comment type="caution">
    <text evidence="1">The sequence shown here is derived from an EMBL/GenBank/DDBJ whole genome shotgun (WGS) entry which is preliminary data.</text>
</comment>
<evidence type="ECO:0008006" key="3">
    <source>
        <dbReference type="Google" id="ProtNLM"/>
    </source>
</evidence>
<gene>
    <name evidence="1" type="ORF">ORQ98_25865</name>
</gene>
<reference evidence="1 2" key="1">
    <citation type="submission" date="2022-11" db="EMBL/GenBank/DDBJ databases">
        <title>Spartinivicinus poritis sp. nov., isolated from scleractinian coral Porites lutea.</title>
        <authorList>
            <person name="Zhang G."/>
            <person name="Cai L."/>
            <person name="Wei Q."/>
        </authorList>
    </citation>
    <scope>NUCLEOTIDE SEQUENCE [LARGE SCALE GENOMIC DNA]</scope>
    <source>
        <strain evidence="1 2">A2-2</strain>
    </source>
</reference>
<protein>
    <recommendedName>
        <fullName evidence="3">HEAT repeat domain-containing protein</fullName>
    </recommendedName>
</protein>
<dbReference type="InterPro" id="IPR016024">
    <property type="entry name" value="ARM-type_fold"/>
</dbReference>
<keyword evidence="2" id="KW-1185">Reference proteome</keyword>
<evidence type="ECO:0000313" key="2">
    <source>
        <dbReference type="Proteomes" id="UP001528823"/>
    </source>
</evidence>
<organism evidence="1 2">
    <name type="scientific">Spartinivicinus poritis</name>
    <dbReference type="NCBI Taxonomy" id="2994640"/>
    <lineage>
        <taxon>Bacteria</taxon>
        <taxon>Pseudomonadati</taxon>
        <taxon>Pseudomonadota</taxon>
        <taxon>Gammaproteobacteria</taxon>
        <taxon>Oceanospirillales</taxon>
        <taxon>Zooshikellaceae</taxon>
        <taxon>Spartinivicinus</taxon>
    </lineage>
</organism>
<evidence type="ECO:0000313" key="1">
    <source>
        <dbReference type="EMBL" id="MDE1465399.1"/>
    </source>
</evidence>
<dbReference type="Proteomes" id="UP001528823">
    <property type="component" value="Unassembled WGS sequence"/>
</dbReference>
<dbReference type="RefSeq" id="WP_274691707.1">
    <property type="nucleotide sequence ID" value="NZ_JAPMOU010000062.1"/>
</dbReference>
<proteinExistence type="predicted"/>
<sequence>MKIEHELTRWDGKSKDGITKVYETYHIKAEFAATIIKLMNNPGCQKGATWLLKAFLESNNKIDKKQIKSVYDSLHQLDDWESKLHILQSIPYMPIAKTECKKLERFLRETLTDKNKFVRAWSYNGFYVLAKQYPAYIEEVKQFFEMAMKDEAASIKARIRNIMKKGF</sequence>
<name>A0ABT5UG79_9GAMM</name>
<accession>A0ABT5UG79</accession>
<dbReference type="EMBL" id="JAPMOU010000062">
    <property type="protein sequence ID" value="MDE1465399.1"/>
    <property type="molecule type" value="Genomic_DNA"/>
</dbReference>